<gene>
    <name evidence="1" type="ORF">ACFSYC_15255</name>
</gene>
<sequence>MSLKSILSKIWETIKNLFADISPDLKSAIHLGVVITENIKLFVDSPAADVLTIIIPGTIDDGIKSILRAKIPAILTTLKLVDNCDDLTDPNQLVACAITTLQSLEGEINSAYLHTLSILIAQAAADGELTWSDSVYLLEWYYQHKYKV</sequence>
<proteinExistence type="predicted"/>
<protein>
    <submittedName>
        <fullName evidence="1">Uncharacterized protein</fullName>
    </submittedName>
</protein>
<dbReference type="RefSeq" id="WP_377129362.1">
    <property type="nucleotide sequence ID" value="NZ_JBHUHN010000001.1"/>
</dbReference>
<name>A0ABW5XT44_9SPHI</name>
<dbReference type="EMBL" id="JBHUON010000020">
    <property type="protein sequence ID" value="MFD2866056.1"/>
    <property type="molecule type" value="Genomic_DNA"/>
</dbReference>
<keyword evidence="2" id="KW-1185">Reference proteome</keyword>
<accession>A0ABW5XT44</accession>
<evidence type="ECO:0000313" key="1">
    <source>
        <dbReference type="EMBL" id="MFD2866056.1"/>
    </source>
</evidence>
<comment type="caution">
    <text evidence="1">The sequence shown here is derived from an EMBL/GenBank/DDBJ whole genome shotgun (WGS) entry which is preliminary data.</text>
</comment>
<organism evidence="1 2">
    <name type="scientific">Mucilaginibacter antarcticus</name>
    <dbReference type="NCBI Taxonomy" id="1855725"/>
    <lineage>
        <taxon>Bacteria</taxon>
        <taxon>Pseudomonadati</taxon>
        <taxon>Bacteroidota</taxon>
        <taxon>Sphingobacteriia</taxon>
        <taxon>Sphingobacteriales</taxon>
        <taxon>Sphingobacteriaceae</taxon>
        <taxon>Mucilaginibacter</taxon>
    </lineage>
</organism>
<evidence type="ECO:0000313" key="2">
    <source>
        <dbReference type="Proteomes" id="UP001597601"/>
    </source>
</evidence>
<reference evidence="2" key="1">
    <citation type="journal article" date="2019" name="Int. J. Syst. Evol. Microbiol.">
        <title>The Global Catalogue of Microorganisms (GCM) 10K type strain sequencing project: providing services to taxonomists for standard genome sequencing and annotation.</title>
        <authorList>
            <consortium name="The Broad Institute Genomics Platform"/>
            <consortium name="The Broad Institute Genome Sequencing Center for Infectious Disease"/>
            <person name="Wu L."/>
            <person name="Ma J."/>
        </authorList>
    </citation>
    <scope>NUCLEOTIDE SEQUENCE [LARGE SCALE GENOMIC DNA]</scope>
    <source>
        <strain evidence="2">KCTC 52232</strain>
    </source>
</reference>
<dbReference type="Proteomes" id="UP001597601">
    <property type="component" value="Unassembled WGS sequence"/>
</dbReference>